<reference evidence="13 14" key="1">
    <citation type="journal article" date="2007" name="Science">
        <title>Sea anemone genome reveals ancestral eumetazoan gene repertoire and genomic organization.</title>
        <authorList>
            <person name="Putnam N.H."/>
            <person name="Srivastava M."/>
            <person name="Hellsten U."/>
            <person name="Dirks B."/>
            <person name="Chapman J."/>
            <person name="Salamov A."/>
            <person name="Terry A."/>
            <person name="Shapiro H."/>
            <person name="Lindquist E."/>
            <person name="Kapitonov V.V."/>
            <person name="Jurka J."/>
            <person name="Genikhovich G."/>
            <person name="Grigoriev I.V."/>
            <person name="Lucas S.M."/>
            <person name="Steele R.E."/>
            <person name="Finnerty J.R."/>
            <person name="Technau U."/>
            <person name="Martindale M.Q."/>
            <person name="Rokhsar D.S."/>
        </authorList>
    </citation>
    <scope>NUCLEOTIDE SEQUENCE [LARGE SCALE GENOMIC DNA]</scope>
    <source>
        <strain evidence="14">CH2 X CH6</strain>
    </source>
</reference>
<evidence type="ECO:0000313" key="14">
    <source>
        <dbReference type="Proteomes" id="UP000001593"/>
    </source>
</evidence>
<dbReference type="PhylomeDB" id="A7SD07"/>
<feature type="transmembrane region" description="Helical" evidence="11">
    <location>
        <begin position="19"/>
        <end position="44"/>
    </location>
</feature>
<sequence>MGFGEDHCKDVWAPFGLSIFTSVVTSLLTIITLPGNLFICIAILKDPNKELKTSFNYLLFNMAISDLIVGVITQPIFVLFHVREALGYSVITWYALPHMSFFITCTASLLSIAALAIERTITVNAQHRQRITAKRAIKCSMLIWVISLTLPCSYFKLGYFKFAFIFAIFTVLVTLAIIIVAFLKIYGNVSKASRNLKINASGKTAQQSSRVVQKRTEFEQKVTRGFLGILAFYALCNLPACIFIFIVNLCDECSCLLIHWSRDLLLLLVLMNCSGNQFLYAWRMKTFTRAFSRLTNHSVSEGSLAAAMRLPDGTSRVRPQNAQGTNPHSAHVTPTADQ</sequence>
<evidence type="ECO:0000256" key="5">
    <source>
        <dbReference type="ARBA" id="ARBA00023040"/>
    </source>
</evidence>
<dbReference type="PROSITE" id="PS50262">
    <property type="entry name" value="G_PROTEIN_RECEP_F1_2"/>
    <property type="match status" value="1"/>
</dbReference>
<feature type="compositionally biased region" description="Polar residues" evidence="10">
    <location>
        <begin position="317"/>
        <end position="328"/>
    </location>
</feature>
<organism evidence="13 14">
    <name type="scientific">Nematostella vectensis</name>
    <name type="common">Starlet sea anemone</name>
    <dbReference type="NCBI Taxonomy" id="45351"/>
    <lineage>
        <taxon>Eukaryota</taxon>
        <taxon>Metazoa</taxon>
        <taxon>Cnidaria</taxon>
        <taxon>Anthozoa</taxon>
        <taxon>Hexacorallia</taxon>
        <taxon>Actiniaria</taxon>
        <taxon>Edwardsiidae</taxon>
        <taxon>Nematostella</taxon>
    </lineage>
</organism>
<evidence type="ECO:0000256" key="8">
    <source>
        <dbReference type="ARBA" id="ARBA00023180"/>
    </source>
</evidence>
<dbReference type="GO" id="GO:0001609">
    <property type="term" value="F:G protein-coupled adenosine receptor activity"/>
    <property type="evidence" value="ECO:0000318"/>
    <property type="project" value="GO_Central"/>
</dbReference>
<dbReference type="Gene3D" id="1.20.1070.10">
    <property type="entry name" value="Rhodopsin 7-helix transmembrane proteins"/>
    <property type="match status" value="1"/>
</dbReference>
<dbReference type="AlphaFoldDB" id="A7SD07"/>
<dbReference type="GO" id="GO:0007186">
    <property type="term" value="P:G protein-coupled receptor signaling pathway"/>
    <property type="evidence" value="ECO:0000318"/>
    <property type="project" value="GO_Central"/>
</dbReference>
<keyword evidence="14" id="KW-1185">Reference proteome</keyword>
<dbReference type="CDD" id="cd00637">
    <property type="entry name" value="7tm_classA_rhodopsin-like"/>
    <property type="match status" value="1"/>
</dbReference>
<feature type="transmembrane region" description="Helical" evidence="11">
    <location>
        <begin position="264"/>
        <end position="282"/>
    </location>
</feature>
<dbReference type="OrthoDB" id="5962155at2759"/>
<keyword evidence="4 11" id="KW-1133">Transmembrane helix</keyword>
<dbReference type="InParanoid" id="A7SD07"/>
<keyword evidence="3 11" id="KW-0812">Transmembrane</keyword>
<dbReference type="Proteomes" id="UP000001593">
    <property type="component" value="Unassembled WGS sequence"/>
</dbReference>
<evidence type="ECO:0000256" key="4">
    <source>
        <dbReference type="ARBA" id="ARBA00022989"/>
    </source>
</evidence>
<feature type="transmembrane region" description="Helical" evidence="11">
    <location>
        <begin position="163"/>
        <end position="187"/>
    </location>
</feature>
<dbReference type="GO" id="GO:0005886">
    <property type="term" value="C:plasma membrane"/>
    <property type="evidence" value="ECO:0000318"/>
    <property type="project" value="GO_Central"/>
</dbReference>
<evidence type="ECO:0000256" key="11">
    <source>
        <dbReference type="SAM" id="Phobius"/>
    </source>
</evidence>
<dbReference type="STRING" id="45351.A7SD07"/>
<evidence type="ECO:0000256" key="2">
    <source>
        <dbReference type="ARBA" id="ARBA00022475"/>
    </source>
</evidence>
<keyword evidence="7" id="KW-0675">Receptor</keyword>
<keyword evidence="5" id="KW-0297">G-protein coupled receptor</keyword>
<dbReference type="InterPro" id="IPR017452">
    <property type="entry name" value="GPCR_Rhodpsn_7TM"/>
</dbReference>
<dbReference type="PRINTS" id="PR00237">
    <property type="entry name" value="GPCRRHODOPSN"/>
</dbReference>
<dbReference type="InterPro" id="IPR000276">
    <property type="entry name" value="GPCR_Rhodpsn"/>
</dbReference>
<dbReference type="Pfam" id="PF00001">
    <property type="entry name" value="7tm_1"/>
    <property type="match status" value="1"/>
</dbReference>
<evidence type="ECO:0000259" key="12">
    <source>
        <dbReference type="PROSITE" id="PS50262"/>
    </source>
</evidence>
<protein>
    <recommendedName>
        <fullName evidence="12">G-protein coupled receptors family 1 profile domain-containing protein</fullName>
    </recommendedName>
</protein>
<dbReference type="PANTHER" id="PTHR24246:SF27">
    <property type="entry name" value="ADENOSINE RECEPTOR, ISOFORM A"/>
    <property type="match status" value="1"/>
</dbReference>
<evidence type="ECO:0000256" key="6">
    <source>
        <dbReference type="ARBA" id="ARBA00023136"/>
    </source>
</evidence>
<keyword evidence="8" id="KW-0325">Glycoprotein</keyword>
<dbReference type="OMA" id="ERRVECN"/>
<keyword evidence="9" id="KW-0807">Transducer</keyword>
<feature type="region of interest" description="Disordered" evidence="10">
    <location>
        <begin position="315"/>
        <end position="338"/>
    </location>
</feature>
<name>A7SD07_NEMVE</name>
<evidence type="ECO:0000256" key="7">
    <source>
        <dbReference type="ARBA" id="ARBA00023170"/>
    </source>
</evidence>
<evidence type="ECO:0000313" key="13">
    <source>
        <dbReference type="EMBL" id="EDO38430.1"/>
    </source>
</evidence>
<gene>
    <name evidence="13" type="ORF">NEMVEDRAFT_v1g210358</name>
</gene>
<keyword evidence="2" id="KW-1003">Cell membrane</keyword>
<comment type="subcellular location">
    <subcellularLocation>
        <location evidence="1">Cell membrane</location>
        <topology evidence="1">Multi-pass membrane protein</topology>
    </subcellularLocation>
</comment>
<accession>A7SD07</accession>
<dbReference type="SUPFAM" id="SSF81321">
    <property type="entry name" value="Family A G protein-coupled receptor-like"/>
    <property type="match status" value="1"/>
</dbReference>
<feature type="transmembrane region" description="Helical" evidence="11">
    <location>
        <begin position="56"/>
        <end position="82"/>
    </location>
</feature>
<evidence type="ECO:0000256" key="3">
    <source>
        <dbReference type="ARBA" id="ARBA00022692"/>
    </source>
</evidence>
<dbReference type="eggNOG" id="KOG3656">
    <property type="taxonomic scope" value="Eukaryota"/>
</dbReference>
<proteinExistence type="predicted"/>
<feature type="domain" description="G-protein coupled receptors family 1 profile" evidence="12">
    <location>
        <begin position="35"/>
        <end position="280"/>
    </location>
</feature>
<evidence type="ECO:0000256" key="1">
    <source>
        <dbReference type="ARBA" id="ARBA00004651"/>
    </source>
</evidence>
<feature type="transmembrane region" description="Helical" evidence="11">
    <location>
        <begin position="137"/>
        <end position="157"/>
    </location>
</feature>
<dbReference type="PANTHER" id="PTHR24246">
    <property type="entry name" value="OLFACTORY RECEPTOR AND ADENOSINE RECEPTOR"/>
    <property type="match status" value="1"/>
</dbReference>
<dbReference type="HOGENOM" id="CLU_009579_14_0_1"/>
<feature type="transmembrane region" description="Helical" evidence="11">
    <location>
        <begin position="94"/>
        <end position="117"/>
    </location>
</feature>
<keyword evidence="6 11" id="KW-0472">Membrane</keyword>
<feature type="transmembrane region" description="Helical" evidence="11">
    <location>
        <begin position="225"/>
        <end position="249"/>
    </location>
</feature>
<evidence type="ECO:0000256" key="10">
    <source>
        <dbReference type="SAM" id="MobiDB-lite"/>
    </source>
</evidence>
<dbReference type="EMBL" id="DS469626">
    <property type="protein sequence ID" value="EDO38430.1"/>
    <property type="molecule type" value="Genomic_DNA"/>
</dbReference>
<evidence type="ECO:0000256" key="9">
    <source>
        <dbReference type="ARBA" id="ARBA00023224"/>
    </source>
</evidence>